<gene>
    <name evidence="2" type="primary">Dwil\GK28168</name>
    <name evidence="2" type="ORF">Dwil_GK28168</name>
</gene>
<keyword evidence="3" id="KW-1185">Reference proteome</keyword>
<dbReference type="Gene3D" id="3.15.10.30">
    <property type="entry name" value="Haemolymph juvenile hormone binding protein"/>
    <property type="match status" value="1"/>
</dbReference>
<name>A0A0Q9X641_DROWI</name>
<dbReference type="InParanoid" id="A0A0Q9X641"/>
<proteinExistence type="predicted"/>
<dbReference type="InterPro" id="IPR010562">
    <property type="entry name" value="Haemolymph_juvenile_hormone-bd"/>
</dbReference>
<reference evidence="2 3" key="1">
    <citation type="journal article" date="2007" name="Nature">
        <title>Evolution of genes and genomes on the Drosophila phylogeny.</title>
        <authorList>
            <consortium name="Drosophila 12 Genomes Consortium"/>
            <person name="Clark A.G."/>
            <person name="Eisen M.B."/>
            <person name="Smith D.R."/>
            <person name="Bergman C.M."/>
            <person name="Oliver B."/>
            <person name="Markow T.A."/>
            <person name="Kaufman T.C."/>
            <person name="Kellis M."/>
            <person name="Gelbart W."/>
            <person name="Iyer V.N."/>
            <person name="Pollard D.A."/>
            <person name="Sackton T.B."/>
            <person name="Larracuente A.M."/>
            <person name="Singh N.D."/>
            <person name="Abad J.P."/>
            <person name="Abt D.N."/>
            <person name="Adryan B."/>
            <person name="Aguade M."/>
            <person name="Akashi H."/>
            <person name="Anderson W.W."/>
            <person name="Aquadro C.F."/>
            <person name="Ardell D.H."/>
            <person name="Arguello R."/>
            <person name="Artieri C.G."/>
            <person name="Barbash D.A."/>
            <person name="Barker D."/>
            <person name="Barsanti P."/>
            <person name="Batterham P."/>
            <person name="Batzoglou S."/>
            <person name="Begun D."/>
            <person name="Bhutkar A."/>
            <person name="Blanco E."/>
            <person name="Bosak S.A."/>
            <person name="Bradley R.K."/>
            <person name="Brand A.D."/>
            <person name="Brent M.R."/>
            <person name="Brooks A.N."/>
            <person name="Brown R.H."/>
            <person name="Butlin R.K."/>
            <person name="Caggese C."/>
            <person name="Calvi B.R."/>
            <person name="Bernardo de Carvalho A."/>
            <person name="Caspi A."/>
            <person name="Castrezana S."/>
            <person name="Celniker S.E."/>
            <person name="Chang J.L."/>
            <person name="Chapple C."/>
            <person name="Chatterji S."/>
            <person name="Chinwalla A."/>
            <person name="Civetta A."/>
            <person name="Clifton S.W."/>
            <person name="Comeron J.M."/>
            <person name="Costello J.C."/>
            <person name="Coyne J.A."/>
            <person name="Daub J."/>
            <person name="David R.G."/>
            <person name="Delcher A.L."/>
            <person name="Delehaunty K."/>
            <person name="Do C.B."/>
            <person name="Ebling H."/>
            <person name="Edwards K."/>
            <person name="Eickbush T."/>
            <person name="Evans J.D."/>
            <person name="Filipski A."/>
            <person name="Findeiss S."/>
            <person name="Freyhult E."/>
            <person name="Fulton L."/>
            <person name="Fulton R."/>
            <person name="Garcia A.C."/>
            <person name="Gardiner A."/>
            <person name="Garfield D.A."/>
            <person name="Garvin B.E."/>
            <person name="Gibson G."/>
            <person name="Gilbert D."/>
            <person name="Gnerre S."/>
            <person name="Godfrey J."/>
            <person name="Good R."/>
            <person name="Gotea V."/>
            <person name="Gravely B."/>
            <person name="Greenberg A.J."/>
            <person name="Griffiths-Jones S."/>
            <person name="Gross S."/>
            <person name="Guigo R."/>
            <person name="Gustafson E.A."/>
            <person name="Haerty W."/>
            <person name="Hahn M.W."/>
            <person name="Halligan D.L."/>
            <person name="Halpern A.L."/>
            <person name="Halter G.M."/>
            <person name="Han M.V."/>
            <person name="Heger A."/>
            <person name="Hillier L."/>
            <person name="Hinrichs A.S."/>
            <person name="Holmes I."/>
            <person name="Hoskins R.A."/>
            <person name="Hubisz M.J."/>
            <person name="Hultmark D."/>
            <person name="Huntley M.A."/>
            <person name="Jaffe D.B."/>
            <person name="Jagadeeshan S."/>
            <person name="Jeck W.R."/>
            <person name="Johnson J."/>
            <person name="Jones C.D."/>
            <person name="Jordan W.C."/>
            <person name="Karpen G.H."/>
            <person name="Kataoka E."/>
            <person name="Keightley P.D."/>
            <person name="Kheradpour P."/>
            <person name="Kirkness E.F."/>
            <person name="Koerich L.B."/>
            <person name="Kristiansen K."/>
            <person name="Kudrna D."/>
            <person name="Kulathinal R.J."/>
            <person name="Kumar S."/>
            <person name="Kwok R."/>
            <person name="Lander E."/>
            <person name="Langley C.H."/>
            <person name="Lapoint R."/>
            <person name="Lazzaro B.P."/>
            <person name="Lee S.J."/>
            <person name="Levesque L."/>
            <person name="Li R."/>
            <person name="Lin C.F."/>
            <person name="Lin M.F."/>
            <person name="Lindblad-Toh K."/>
            <person name="Llopart A."/>
            <person name="Long M."/>
            <person name="Low L."/>
            <person name="Lozovsky E."/>
            <person name="Lu J."/>
            <person name="Luo M."/>
            <person name="Machado C.A."/>
            <person name="Makalowski W."/>
            <person name="Marzo M."/>
            <person name="Matsuda M."/>
            <person name="Matzkin L."/>
            <person name="McAllister B."/>
            <person name="McBride C.S."/>
            <person name="McKernan B."/>
            <person name="McKernan K."/>
            <person name="Mendez-Lago M."/>
            <person name="Minx P."/>
            <person name="Mollenhauer M.U."/>
            <person name="Montooth K."/>
            <person name="Mount S.M."/>
            <person name="Mu X."/>
            <person name="Myers E."/>
            <person name="Negre B."/>
            <person name="Newfeld S."/>
            <person name="Nielsen R."/>
            <person name="Noor M.A."/>
            <person name="O'Grady P."/>
            <person name="Pachter L."/>
            <person name="Papaceit M."/>
            <person name="Parisi M.J."/>
            <person name="Parisi M."/>
            <person name="Parts L."/>
            <person name="Pedersen J.S."/>
            <person name="Pesole G."/>
            <person name="Phillippy A.M."/>
            <person name="Ponting C.P."/>
            <person name="Pop M."/>
            <person name="Porcelli D."/>
            <person name="Powell J.R."/>
            <person name="Prohaska S."/>
            <person name="Pruitt K."/>
            <person name="Puig M."/>
            <person name="Quesneville H."/>
            <person name="Ram K.R."/>
            <person name="Rand D."/>
            <person name="Rasmussen M.D."/>
            <person name="Reed L.K."/>
            <person name="Reenan R."/>
            <person name="Reily A."/>
            <person name="Remington K.A."/>
            <person name="Rieger T.T."/>
            <person name="Ritchie M.G."/>
            <person name="Robin C."/>
            <person name="Rogers Y.H."/>
            <person name="Rohde C."/>
            <person name="Rozas J."/>
            <person name="Rubenfield M.J."/>
            <person name="Ruiz A."/>
            <person name="Russo S."/>
            <person name="Salzberg S.L."/>
            <person name="Sanchez-Gracia A."/>
            <person name="Saranga D.J."/>
            <person name="Sato H."/>
            <person name="Schaeffer S.W."/>
            <person name="Schatz M.C."/>
            <person name="Schlenke T."/>
            <person name="Schwartz R."/>
            <person name="Segarra C."/>
            <person name="Singh R.S."/>
            <person name="Sirot L."/>
            <person name="Sirota M."/>
            <person name="Sisneros N.B."/>
            <person name="Smith C.D."/>
            <person name="Smith T.F."/>
            <person name="Spieth J."/>
            <person name="Stage D.E."/>
            <person name="Stark A."/>
            <person name="Stephan W."/>
            <person name="Strausberg R.L."/>
            <person name="Strempel S."/>
            <person name="Sturgill D."/>
            <person name="Sutton G."/>
            <person name="Sutton G.G."/>
            <person name="Tao W."/>
            <person name="Teichmann S."/>
            <person name="Tobari Y.N."/>
            <person name="Tomimura Y."/>
            <person name="Tsolas J.M."/>
            <person name="Valente V.L."/>
            <person name="Venter E."/>
            <person name="Venter J.C."/>
            <person name="Vicario S."/>
            <person name="Vieira F.G."/>
            <person name="Vilella A.J."/>
            <person name="Villasante A."/>
            <person name="Walenz B."/>
            <person name="Wang J."/>
            <person name="Wasserman M."/>
            <person name="Watts T."/>
            <person name="Wilson D."/>
            <person name="Wilson R.K."/>
            <person name="Wing R.A."/>
            <person name="Wolfner M.F."/>
            <person name="Wong A."/>
            <person name="Wong G.K."/>
            <person name="Wu C.I."/>
            <person name="Wu G."/>
            <person name="Yamamoto D."/>
            <person name="Yang H.P."/>
            <person name="Yang S.P."/>
            <person name="Yorke J.A."/>
            <person name="Yoshida K."/>
            <person name="Zdobnov E."/>
            <person name="Zhang P."/>
            <person name="Zhang Y."/>
            <person name="Zimin A.V."/>
            <person name="Baldwin J."/>
            <person name="Abdouelleil A."/>
            <person name="Abdulkadir J."/>
            <person name="Abebe A."/>
            <person name="Abera B."/>
            <person name="Abreu J."/>
            <person name="Acer S.C."/>
            <person name="Aftuck L."/>
            <person name="Alexander A."/>
            <person name="An P."/>
            <person name="Anderson E."/>
            <person name="Anderson S."/>
            <person name="Arachi H."/>
            <person name="Azer M."/>
            <person name="Bachantsang P."/>
            <person name="Barry A."/>
            <person name="Bayul T."/>
            <person name="Berlin A."/>
            <person name="Bessette D."/>
            <person name="Bloom T."/>
            <person name="Blye J."/>
            <person name="Boguslavskiy L."/>
            <person name="Bonnet C."/>
            <person name="Boukhgalter B."/>
            <person name="Bourzgui I."/>
            <person name="Brown A."/>
            <person name="Cahill P."/>
            <person name="Channer S."/>
            <person name="Cheshatsang Y."/>
            <person name="Chuda L."/>
            <person name="Citroen M."/>
            <person name="Collymore A."/>
            <person name="Cooke P."/>
            <person name="Costello M."/>
            <person name="D'Aco K."/>
            <person name="Daza R."/>
            <person name="De Haan G."/>
            <person name="DeGray S."/>
            <person name="DeMaso C."/>
            <person name="Dhargay N."/>
            <person name="Dooley K."/>
            <person name="Dooley E."/>
            <person name="Doricent M."/>
            <person name="Dorje P."/>
            <person name="Dorjee K."/>
            <person name="Dupes A."/>
            <person name="Elong R."/>
            <person name="Falk J."/>
            <person name="Farina A."/>
            <person name="Faro S."/>
            <person name="Ferguson D."/>
            <person name="Fisher S."/>
            <person name="Foley C.D."/>
            <person name="Franke A."/>
            <person name="Friedrich D."/>
            <person name="Gadbois L."/>
            <person name="Gearin G."/>
            <person name="Gearin C.R."/>
            <person name="Giannoukos G."/>
            <person name="Goode T."/>
            <person name="Graham J."/>
            <person name="Grandbois E."/>
            <person name="Grewal S."/>
            <person name="Gyaltsen K."/>
            <person name="Hafez N."/>
            <person name="Hagos B."/>
            <person name="Hall J."/>
            <person name="Henson C."/>
            <person name="Hollinger A."/>
            <person name="Honan T."/>
            <person name="Huard M.D."/>
            <person name="Hughes L."/>
            <person name="Hurhula B."/>
            <person name="Husby M.E."/>
            <person name="Kamat A."/>
            <person name="Kanga B."/>
            <person name="Kashin S."/>
            <person name="Khazanovich D."/>
            <person name="Kisner P."/>
            <person name="Lance K."/>
            <person name="Lara M."/>
            <person name="Lee W."/>
            <person name="Lennon N."/>
            <person name="Letendre F."/>
            <person name="LeVine R."/>
            <person name="Lipovsky A."/>
            <person name="Liu X."/>
            <person name="Liu J."/>
            <person name="Liu S."/>
            <person name="Lokyitsang T."/>
            <person name="Lokyitsang Y."/>
            <person name="Lubonja R."/>
            <person name="Lui A."/>
            <person name="MacDonald P."/>
            <person name="Magnisalis V."/>
            <person name="Maru K."/>
            <person name="Matthews C."/>
            <person name="McCusker W."/>
            <person name="McDonough S."/>
            <person name="Mehta T."/>
            <person name="Meldrim J."/>
            <person name="Meneus L."/>
            <person name="Mihai O."/>
            <person name="Mihalev A."/>
            <person name="Mihova T."/>
            <person name="Mittelman R."/>
            <person name="Mlenga V."/>
            <person name="Montmayeur A."/>
            <person name="Mulrain L."/>
            <person name="Navidi A."/>
            <person name="Naylor J."/>
            <person name="Negash T."/>
            <person name="Nguyen T."/>
            <person name="Nguyen N."/>
            <person name="Nicol R."/>
            <person name="Norbu C."/>
            <person name="Norbu N."/>
            <person name="Novod N."/>
            <person name="O'Neill B."/>
            <person name="Osman S."/>
            <person name="Markiewicz E."/>
            <person name="Oyono O.L."/>
            <person name="Patti C."/>
            <person name="Phunkhang P."/>
            <person name="Pierre F."/>
            <person name="Priest M."/>
            <person name="Raghuraman S."/>
            <person name="Rege F."/>
            <person name="Reyes R."/>
            <person name="Rise C."/>
            <person name="Rogov P."/>
            <person name="Ross K."/>
            <person name="Ryan E."/>
            <person name="Settipalli S."/>
            <person name="Shea T."/>
            <person name="Sherpa N."/>
            <person name="Shi L."/>
            <person name="Shih D."/>
            <person name="Sparrow T."/>
            <person name="Spaulding J."/>
            <person name="Stalker J."/>
            <person name="Stange-Thomann N."/>
            <person name="Stavropoulos S."/>
            <person name="Stone C."/>
            <person name="Strader C."/>
            <person name="Tesfaye S."/>
            <person name="Thomson T."/>
            <person name="Thoulutsang Y."/>
            <person name="Thoulutsang D."/>
            <person name="Topham K."/>
            <person name="Topping I."/>
            <person name="Tsamla T."/>
            <person name="Vassiliev H."/>
            <person name="Vo A."/>
            <person name="Wangchuk T."/>
            <person name="Wangdi T."/>
            <person name="Weiand M."/>
            <person name="Wilkinson J."/>
            <person name="Wilson A."/>
            <person name="Yadav S."/>
            <person name="Young G."/>
            <person name="Yu Q."/>
            <person name="Zembek L."/>
            <person name="Zhong D."/>
            <person name="Zimmer A."/>
            <person name="Zwirko Z."/>
            <person name="Jaffe D.B."/>
            <person name="Alvarez P."/>
            <person name="Brockman W."/>
            <person name="Butler J."/>
            <person name="Chin C."/>
            <person name="Gnerre S."/>
            <person name="Grabherr M."/>
            <person name="Kleber M."/>
            <person name="Mauceli E."/>
            <person name="MacCallum I."/>
        </authorList>
    </citation>
    <scope>NUCLEOTIDE SEQUENCE [LARGE SCALE GENOMIC DNA]</scope>
    <source>
        <strain evidence="3">Tucson 14030-0811.24</strain>
    </source>
</reference>
<evidence type="ECO:0000313" key="2">
    <source>
        <dbReference type="EMBL" id="KRG00183.1"/>
    </source>
</evidence>
<organism evidence="2 3">
    <name type="scientific">Drosophila willistoni</name>
    <name type="common">Fruit fly</name>
    <dbReference type="NCBI Taxonomy" id="7260"/>
    <lineage>
        <taxon>Eukaryota</taxon>
        <taxon>Metazoa</taxon>
        <taxon>Ecdysozoa</taxon>
        <taxon>Arthropoda</taxon>
        <taxon>Hexapoda</taxon>
        <taxon>Insecta</taxon>
        <taxon>Pterygota</taxon>
        <taxon>Neoptera</taxon>
        <taxon>Endopterygota</taxon>
        <taxon>Diptera</taxon>
        <taxon>Brachycera</taxon>
        <taxon>Muscomorpha</taxon>
        <taxon>Ephydroidea</taxon>
        <taxon>Drosophilidae</taxon>
        <taxon>Drosophila</taxon>
        <taxon>Sophophora</taxon>
    </lineage>
</organism>
<feature type="signal peptide" evidence="1">
    <location>
        <begin position="1"/>
        <end position="19"/>
    </location>
</feature>
<dbReference type="Proteomes" id="UP000007798">
    <property type="component" value="Unassembled WGS sequence"/>
</dbReference>
<dbReference type="AlphaFoldDB" id="A0A0Q9X641"/>
<keyword evidence="1" id="KW-0732">Signal</keyword>
<dbReference type="InterPro" id="IPR038606">
    <property type="entry name" value="To_sf"/>
</dbReference>
<evidence type="ECO:0000313" key="3">
    <source>
        <dbReference type="Proteomes" id="UP000007798"/>
    </source>
</evidence>
<protein>
    <submittedName>
        <fullName evidence="2">Uncharacterized protein</fullName>
    </submittedName>
</protein>
<accession>A0A0Q9X641</accession>
<sequence length="144" mass="16296">MVYTCVYLILVSHTLLAFANQLPTDIEKCHYGDTKCLAKSMNYVIKHYGKTGIPALKWPSLSLVNISTVRFIQDDHSRPIWYEGDMFYTIIKGLENSTVTKVRGFGEDPSAGDSEINIMIPSTITTSKFKLKQKCHLCVIIEDM</sequence>
<evidence type="ECO:0000256" key="1">
    <source>
        <dbReference type="SAM" id="SignalP"/>
    </source>
</evidence>
<feature type="chain" id="PRO_5006387568" evidence="1">
    <location>
        <begin position="20"/>
        <end position="144"/>
    </location>
</feature>
<dbReference type="EMBL" id="CH964272">
    <property type="protein sequence ID" value="KRG00183.1"/>
    <property type="molecule type" value="Genomic_DNA"/>
</dbReference>
<dbReference type="Pfam" id="PF06585">
    <property type="entry name" value="JHBP"/>
    <property type="match status" value="1"/>
</dbReference>